<reference evidence="1 2" key="1">
    <citation type="submission" date="2020-11" db="EMBL/GenBank/DDBJ databases">
        <title>Carbohydrate-dependent, anaerobic sulfur respiration: A novel catabolism in halophilic archaea.</title>
        <authorList>
            <person name="Sorokin D.Y."/>
            <person name="Messina E."/>
            <person name="Smedile F."/>
            <person name="La Cono V."/>
            <person name="Hallsworth J.E."/>
            <person name="Yakimov M.M."/>
        </authorList>
    </citation>
    <scope>NUCLEOTIDE SEQUENCE [LARGE SCALE GENOMIC DNA]</scope>
    <source>
        <strain evidence="1 2">HSR-Est</strain>
    </source>
</reference>
<gene>
    <name evidence="1" type="ORF">HSEST_0183</name>
</gene>
<dbReference type="AlphaFoldDB" id="A0A897NSG1"/>
<organism evidence="1 2">
    <name type="scientific">Halapricum desulfuricans</name>
    <dbReference type="NCBI Taxonomy" id="2841257"/>
    <lineage>
        <taxon>Archaea</taxon>
        <taxon>Methanobacteriati</taxon>
        <taxon>Methanobacteriota</taxon>
        <taxon>Stenosarchaea group</taxon>
        <taxon>Halobacteria</taxon>
        <taxon>Halobacteriales</taxon>
        <taxon>Haloarculaceae</taxon>
        <taxon>Halapricum</taxon>
    </lineage>
</organism>
<evidence type="ECO:0000313" key="2">
    <source>
        <dbReference type="Proteomes" id="UP000663292"/>
    </source>
</evidence>
<protein>
    <recommendedName>
        <fullName evidence="3">DNA phosphorothioation-associated protein 4</fullName>
    </recommendedName>
</protein>
<dbReference type="Proteomes" id="UP000663292">
    <property type="component" value="Chromosome"/>
</dbReference>
<dbReference type="EMBL" id="CP064791">
    <property type="protein sequence ID" value="QSG13739.1"/>
    <property type="molecule type" value="Genomic_DNA"/>
</dbReference>
<sequence length="160" mass="17950">MGQPIIRYCKTELYDRLVDEHEIFENYYDLLVFLAVVGYHENKIKRNNFKGSSSDGTKGEAGLRNVHSKELYRTVMACLAFHHTSDPEALVDADTQMETLAKYSAGGLEVIEQEISDVAGDPTDAILNYIERNQGEDSGISGELGKIVESFDDQMMGFEE</sequence>
<name>A0A897NSG1_9EURY</name>
<dbReference type="GeneID" id="68856825"/>
<dbReference type="RefSeq" id="WP_229121695.1">
    <property type="nucleotide sequence ID" value="NZ_CP064791.1"/>
</dbReference>
<proteinExistence type="predicted"/>
<keyword evidence="2" id="KW-1185">Reference proteome</keyword>
<evidence type="ECO:0000313" key="1">
    <source>
        <dbReference type="EMBL" id="QSG13739.1"/>
    </source>
</evidence>
<evidence type="ECO:0008006" key="3">
    <source>
        <dbReference type="Google" id="ProtNLM"/>
    </source>
</evidence>
<accession>A0A897NSG1</accession>